<feature type="non-terminal residue" evidence="1">
    <location>
        <position position="1"/>
    </location>
</feature>
<reference evidence="1" key="1">
    <citation type="submission" date="2022-07" db="EMBL/GenBank/DDBJ databases">
        <title>Phylogenomic reconstructions and comparative analyses of Kickxellomycotina fungi.</title>
        <authorList>
            <person name="Reynolds N.K."/>
            <person name="Stajich J.E."/>
            <person name="Barry K."/>
            <person name="Grigoriev I.V."/>
            <person name="Crous P."/>
            <person name="Smith M.E."/>
        </authorList>
    </citation>
    <scope>NUCLEOTIDE SEQUENCE</scope>
    <source>
        <strain evidence="1">Benny 63K</strain>
    </source>
</reference>
<evidence type="ECO:0000313" key="1">
    <source>
        <dbReference type="EMBL" id="KAJ1883734.1"/>
    </source>
</evidence>
<dbReference type="EMBL" id="JANBPG010003084">
    <property type="protein sequence ID" value="KAJ1883734.1"/>
    <property type="molecule type" value="Genomic_DNA"/>
</dbReference>
<organism evidence="1 2">
    <name type="scientific">Kickxella alabastrina</name>
    <dbReference type="NCBI Taxonomy" id="61397"/>
    <lineage>
        <taxon>Eukaryota</taxon>
        <taxon>Fungi</taxon>
        <taxon>Fungi incertae sedis</taxon>
        <taxon>Zoopagomycota</taxon>
        <taxon>Kickxellomycotina</taxon>
        <taxon>Kickxellomycetes</taxon>
        <taxon>Kickxellales</taxon>
        <taxon>Kickxellaceae</taxon>
        <taxon>Kickxella</taxon>
    </lineage>
</organism>
<dbReference type="Proteomes" id="UP001150581">
    <property type="component" value="Unassembled WGS sequence"/>
</dbReference>
<evidence type="ECO:0000313" key="2">
    <source>
        <dbReference type="Proteomes" id="UP001150581"/>
    </source>
</evidence>
<comment type="caution">
    <text evidence="1">The sequence shown here is derived from an EMBL/GenBank/DDBJ whole genome shotgun (WGS) entry which is preliminary data.</text>
</comment>
<gene>
    <name evidence="1" type="ORF">LPJ66_010949</name>
</gene>
<proteinExistence type="predicted"/>
<name>A0ACC1I363_9FUNG</name>
<accession>A0ACC1I363</accession>
<sequence length="293" mass="31107">PDHALQLTRTREAAIEASIATAVHNGEYVQLACIVQSPMALDTLKLRGPSDAVLILTTAAVYICRYHYQMEKVSEVLRIDLSRLARVQYGAYITDTQVPQALDPARNHGLVLYFDAAGARFNSGSPQSKSGTVECEIPADDGDKPKANEHGHGHGLRVAGNSGAAAEQSSPPSAAEQQLSGDCGEHFIACKLVSEAQVVMQRVPGETSAAVGPSSANNAADLSLARLGSLENQSPDLLAECLCSLMLSAALRANRIDSSRFIVDAPIISVATAKHSLSLVDKMSSRLHKALWL</sequence>
<protein>
    <submittedName>
        <fullName evidence="1">Uncharacterized protein</fullName>
    </submittedName>
</protein>
<keyword evidence="2" id="KW-1185">Reference proteome</keyword>